<evidence type="ECO:0000313" key="2">
    <source>
        <dbReference type="EMBL" id="QRV02897.1"/>
    </source>
</evidence>
<organism evidence="2 3">
    <name type="scientific">Arcanobacterium phocisimile</name>
    <dbReference type="NCBI Taxonomy" id="1302235"/>
    <lineage>
        <taxon>Bacteria</taxon>
        <taxon>Bacillati</taxon>
        <taxon>Actinomycetota</taxon>
        <taxon>Actinomycetes</taxon>
        <taxon>Actinomycetales</taxon>
        <taxon>Actinomycetaceae</taxon>
        <taxon>Arcanobacterium</taxon>
    </lineage>
</organism>
<dbReference type="InterPro" id="IPR002121">
    <property type="entry name" value="HRDC_dom"/>
</dbReference>
<dbReference type="Gene3D" id="3.30.420.10">
    <property type="entry name" value="Ribonuclease H-like superfamily/Ribonuclease H"/>
    <property type="match status" value="1"/>
</dbReference>
<reference evidence="2 3" key="1">
    <citation type="submission" date="2021-02" db="EMBL/GenBank/DDBJ databases">
        <title>Complete Genome Sequence of Arcanobacterium phocisimile strain DSM 26142T from a harbour seal.</title>
        <authorList>
            <person name="Borowiak M."/>
            <person name="Alssahen M."/>
            <person name="Malorny B."/>
            <person name="Laemmler C."/>
            <person name="Siebert U."/>
            <person name="Ploetz M."/>
            <person name="Abdulmawjood A."/>
        </authorList>
    </citation>
    <scope>NUCLEOTIDE SEQUENCE [LARGE SCALE GENOMIC DNA]</scope>
    <source>
        <strain evidence="2 3">DSM 26142</strain>
    </source>
</reference>
<keyword evidence="3" id="KW-1185">Reference proteome</keyword>
<dbReference type="InterPro" id="IPR051086">
    <property type="entry name" value="RNase_D-like"/>
</dbReference>
<dbReference type="InterPro" id="IPR012337">
    <property type="entry name" value="RNaseH-like_sf"/>
</dbReference>
<dbReference type="Proteomes" id="UP000602653">
    <property type="component" value="Chromosome"/>
</dbReference>
<evidence type="ECO:0000259" key="1">
    <source>
        <dbReference type="PROSITE" id="PS50967"/>
    </source>
</evidence>
<dbReference type="SMART" id="SM00474">
    <property type="entry name" value="35EXOc"/>
    <property type="match status" value="1"/>
</dbReference>
<dbReference type="InterPro" id="IPR041605">
    <property type="entry name" value="Exo_C"/>
</dbReference>
<feature type="domain" description="HRDC" evidence="1">
    <location>
        <begin position="222"/>
        <end position="302"/>
    </location>
</feature>
<dbReference type="PANTHER" id="PTHR47649">
    <property type="entry name" value="RIBONUCLEASE D"/>
    <property type="match status" value="1"/>
</dbReference>
<dbReference type="Gene3D" id="1.10.150.80">
    <property type="entry name" value="HRDC domain"/>
    <property type="match status" value="2"/>
</dbReference>
<dbReference type="SUPFAM" id="SSF53098">
    <property type="entry name" value="Ribonuclease H-like"/>
    <property type="match status" value="1"/>
</dbReference>
<dbReference type="SMART" id="SM00341">
    <property type="entry name" value="HRDC"/>
    <property type="match status" value="1"/>
</dbReference>
<dbReference type="Pfam" id="PF18305">
    <property type="entry name" value="DNA_pol_A_exoN"/>
    <property type="match status" value="1"/>
</dbReference>
<gene>
    <name evidence="2" type="ORF">JTE88_04025</name>
</gene>
<dbReference type="PANTHER" id="PTHR47649:SF1">
    <property type="entry name" value="RIBONUCLEASE D"/>
    <property type="match status" value="1"/>
</dbReference>
<protein>
    <submittedName>
        <fullName evidence="2">HRDC domain-containing protein</fullName>
    </submittedName>
</protein>
<dbReference type="SUPFAM" id="SSF47819">
    <property type="entry name" value="HRDC-like"/>
    <property type="match status" value="1"/>
</dbReference>
<dbReference type="RefSeq" id="WP_204425553.1">
    <property type="nucleotide sequence ID" value="NZ_CP070228.1"/>
</dbReference>
<sequence>MTSENPDLHFLAQPRDGLPDITHENIAEAIDALRHGTGPFAVDTERAMGIRYSNRAYLVQVKRAGAGIFLIDPVGIEDQLSDLASVMDDEWILHAADQDLPSLRELGLEPERVFDTELAGLILGFDRVSLQAMIADELGFGLAKEHSDADWSQRPLGPELRAYAALDVDLLLELRQSLIEKLHEAHRWEWFVQECNEVQYRLPNPPHPQPWRKAVKYAKLPDQRALGMLRELWITRDELAKHRDLAPGKVLPNKLLANLAARKPRSLADVKNSSLFRSRSRRRDVEIWWDAINRAWSLPQAQLPERRFQYARDPFPPVQRWEKLDPQAAQRWSKLRQAVLDHAEMLGIRQEVVLKPRIQKQLAWEGWNSADQLRERLTQFGARPWQIEQVSLALSSKRATR</sequence>
<dbReference type="InterPro" id="IPR044876">
    <property type="entry name" value="HRDC_dom_sf"/>
</dbReference>
<accession>A0ABX7IIW0</accession>
<name>A0ABX7IIW0_9ACTO</name>
<proteinExistence type="predicted"/>
<dbReference type="PROSITE" id="PS50967">
    <property type="entry name" value="HRDC"/>
    <property type="match status" value="1"/>
</dbReference>
<dbReference type="Pfam" id="PF00570">
    <property type="entry name" value="HRDC"/>
    <property type="match status" value="1"/>
</dbReference>
<dbReference type="EMBL" id="CP070228">
    <property type="protein sequence ID" value="QRV02897.1"/>
    <property type="molecule type" value="Genomic_DNA"/>
</dbReference>
<dbReference type="InterPro" id="IPR010997">
    <property type="entry name" value="HRDC-like_sf"/>
</dbReference>
<dbReference type="CDD" id="cd06142">
    <property type="entry name" value="RNaseD_exo"/>
    <property type="match status" value="1"/>
</dbReference>
<dbReference type="Pfam" id="PF01612">
    <property type="entry name" value="DNA_pol_A_exo1"/>
    <property type="match status" value="1"/>
</dbReference>
<evidence type="ECO:0000313" key="3">
    <source>
        <dbReference type="Proteomes" id="UP000602653"/>
    </source>
</evidence>
<dbReference type="InterPro" id="IPR036397">
    <property type="entry name" value="RNaseH_sf"/>
</dbReference>
<dbReference type="InterPro" id="IPR002562">
    <property type="entry name" value="3'-5'_exonuclease_dom"/>
</dbReference>